<comment type="caution">
    <text evidence="2">The sequence shown here is derived from an EMBL/GenBank/DDBJ whole genome shotgun (WGS) entry which is preliminary data.</text>
</comment>
<name>A0A8T0GDB6_CERPU</name>
<reference evidence="2 3" key="1">
    <citation type="submission" date="2020-06" db="EMBL/GenBank/DDBJ databases">
        <title>WGS assembly of Ceratodon purpureus strain R40.</title>
        <authorList>
            <person name="Carey S.B."/>
            <person name="Jenkins J."/>
            <person name="Shu S."/>
            <person name="Lovell J.T."/>
            <person name="Sreedasyam A."/>
            <person name="Maumus F."/>
            <person name="Tiley G.P."/>
            <person name="Fernandez-Pozo N."/>
            <person name="Barry K."/>
            <person name="Chen C."/>
            <person name="Wang M."/>
            <person name="Lipzen A."/>
            <person name="Daum C."/>
            <person name="Saski C.A."/>
            <person name="Payton A.C."/>
            <person name="Mcbreen J.C."/>
            <person name="Conrad R.E."/>
            <person name="Kollar L.M."/>
            <person name="Olsson S."/>
            <person name="Huttunen S."/>
            <person name="Landis J.B."/>
            <person name="Wickett N.J."/>
            <person name="Johnson M.G."/>
            <person name="Rensing S.A."/>
            <person name="Grimwood J."/>
            <person name="Schmutz J."/>
            <person name="Mcdaniel S.F."/>
        </authorList>
    </citation>
    <scope>NUCLEOTIDE SEQUENCE [LARGE SCALE GENOMIC DNA]</scope>
    <source>
        <strain evidence="2 3">R40</strain>
    </source>
</reference>
<protein>
    <submittedName>
        <fullName evidence="2">Uncharacterized protein</fullName>
    </submittedName>
</protein>
<gene>
    <name evidence="2" type="ORF">KC19_11G059500</name>
</gene>
<accession>A0A8T0GDB6</accession>
<keyword evidence="3" id="KW-1185">Reference proteome</keyword>
<evidence type="ECO:0000313" key="3">
    <source>
        <dbReference type="Proteomes" id="UP000822688"/>
    </source>
</evidence>
<dbReference type="EMBL" id="CM026432">
    <property type="protein sequence ID" value="KAG0556517.1"/>
    <property type="molecule type" value="Genomic_DNA"/>
</dbReference>
<dbReference type="AlphaFoldDB" id="A0A8T0GDB6"/>
<dbReference type="Proteomes" id="UP000822688">
    <property type="component" value="Chromosome 11"/>
</dbReference>
<evidence type="ECO:0000313" key="2">
    <source>
        <dbReference type="EMBL" id="KAG0556517.1"/>
    </source>
</evidence>
<dbReference type="EMBL" id="CM026432">
    <property type="protein sequence ID" value="KAG0556516.1"/>
    <property type="molecule type" value="Genomic_DNA"/>
</dbReference>
<sequence>METHEEKIQNMYESAEKLAGMNHKLDDMLSELGALKDLMPSDYDLENLQKYNMPVSLPPMNEEKEQEYVQKSSDLQHANGNKKTE</sequence>
<organism evidence="2 3">
    <name type="scientific">Ceratodon purpureus</name>
    <name type="common">Fire moss</name>
    <name type="synonym">Dicranum purpureum</name>
    <dbReference type="NCBI Taxonomy" id="3225"/>
    <lineage>
        <taxon>Eukaryota</taxon>
        <taxon>Viridiplantae</taxon>
        <taxon>Streptophyta</taxon>
        <taxon>Embryophyta</taxon>
        <taxon>Bryophyta</taxon>
        <taxon>Bryophytina</taxon>
        <taxon>Bryopsida</taxon>
        <taxon>Dicranidae</taxon>
        <taxon>Pseudoditrichales</taxon>
        <taxon>Ditrichaceae</taxon>
        <taxon>Ceratodon</taxon>
    </lineage>
</organism>
<feature type="region of interest" description="Disordered" evidence="1">
    <location>
        <begin position="55"/>
        <end position="85"/>
    </location>
</feature>
<feature type="compositionally biased region" description="Polar residues" evidence="1">
    <location>
        <begin position="69"/>
        <end position="85"/>
    </location>
</feature>
<evidence type="ECO:0000256" key="1">
    <source>
        <dbReference type="SAM" id="MobiDB-lite"/>
    </source>
</evidence>
<proteinExistence type="predicted"/>